<feature type="region of interest" description="Disordered" evidence="1">
    <location>
        <begin position="514"/>
        <end position="535"/>
    </location>
</feature>
<accession>A0A914QTK9</accession>
<feature type="compositionally biased region" description="Low complexity" evidence="1">
    <location>
        <begin position="32"/>
        <end position="46"/>
    </location>
</feature>
<organism evidence="2 3">
    <name type="scientific">Panagrolaimus davidi</name>
    <dbReference type="NCBI Taxonomy" id="227884"/>
    <lineage>
        <taxon>Eukaryota</taxon>
        <taxon>Metazoa</taxon>
        <taxon>Ecdysozoa</taxon>
        <taxon>Nematoda</taxon>
        <taxon>Chromadorea</taxon>
        <taxon>Rhabditida</taxon>
        <taxon>Tylenchina</taxon>
        <taxon>Panagrolaimomorpha</taxon>
        <taxon>Panagrolaimoidea</taxon>
        <taxon>Panagrolaimidae</taxon>
        <taxon>Panagrolaimus</taxon>
    </lineage>
</organism>
<dbReference type="Proteomes" id="UP000887578">
    <property type="component" value="Unplaced"/>
</dbReference>
<name>A0A914QTK9_9BILA</name>
<proteinExistence type="predicted"/>
<dbReference type="WBParaSite" id="PDA_v2.g30765.t1">
    <property type="protein sequence ID" value="PDA_v2.g30765.t1"/>
    <property type="gene ID" value="PDA_v2.g30765"/>
</dbReference>
<evidence type="ECO:0000256" key="1">
    <source>
        <dbReference type="SAM" id="MobiDB-lite"/>
    </source>
</evidence>
<keyword evidence="2" id="KW-1185">Reference proteome</keyword>
<dbReference type="AlphaFoldDB" id="A0A914QTK9"/>
<protein>
    <submittedName>
        <fullName evidence="3">Uncharacterized protein</fullName>
    </submittedName>
</protein>
<sequence length="645" mass="72515">MRSSSDSPTSSRDSSTSASNDSEMQEQPPPSSQQSSSSGNAENEVQPPIPPEQPNAQPVRRSSRKRAQAPPTNERLIFYSRVTKAPRMEPNQRDLAGVNLEKRKAKGKAKVPKFGDDNAGGSRTQEASKHIQLRVSLNAALSVLAGKAFVRNLVQFHRRLSFNEWGPKTKSTQKTQELDGQFRLVARDSSGTKYGPEIFRWLVEHWYDETYRPQSLEQLLKRMDRAMIEGAGLGKILACKLQLLGIEFISSLILNGSPFSIPRQPGEDVDPYKTVTFVQVCLIPSKFAYQAIRGPIDASSWQKTMKLFGLETAMNVEEAPPSPAMPDNFELLTLLAKHPDAFRNYPGGEEDNGLKKLCYGLKLCDKFVDVTPDTLTQYENCIEKVLRHGLNVNVPTERADLPADIVSVLDLRNSVRRDLNSQTPGTKRGKFFGDLICSNGHSLKFNHKPITFEDTDLVGRRELALWNLAGELDLEALDIRERETIHTENGFLQFCSQEVPVFRDELEHNLGNQAVEEEQVSGGNQQRKQYSEPRDEQHLNDFESVDDHHQSEPTTTDPVIPFDVAQEQQLISVKQRKENGFETFDYGDPTNEFLKKCCKLLGLKFDRNAYNGFSSKIKFTQISADLKPDEILPTIDKTGFGLLSL</sequence>
<evidence type="ECO:0000313" key="2">
    <source>
        <dbReference type="Proteomes" id="UP000887578"/>
    </source>
</evidence>
<evidence type="ECO:0000313" key="3">
    <source>
        <dbReference type="WBParaSite" id="PDA_v2.g30765.t1"/>
    </source>
</evidence>
<reference evidence="3" key="1">
    <citation type="submission" date="2022-11" db="UniProtKB">
        <authorList>
            <consortium name="WormBaseParasite"/>
        </authorList>
    </citation>
    <scope>IDENTIFICATION</scope>
</reference>
<feature type="region of interest" description="Disordered" evidence="1">
    <location>
        <begin position="1"/>
        <end position="125"/>
    </location>
</feature>
<feature type="compositionally biased region" description="Low complexity" evidence="1">
    <location>
        <begin position="1"/>
        <end position="22"/>
    </location>
</feature>